<dbReference type="InterPro" id="IPR041424">
    <property type="entry name" value="CinA_KH"/>
</dbReference>
<dbReference type="AlphaFoldDB" id="A0A133MWC8"/>
<proteinExistence type="inferred from homology"/>
<protein>
    <recommendedName>
        <fullName evidence="1">Putative competence-damage inducible protein</fullName>
    </recommendedName>
</protein>
<dbReference type="NCBIfam" id="TIGR00177">
    <property type="entry name" value="molyb_syn"/>
    <property type="match status" value="1"/>
</dbReference>
<dbReference type="InterPro" id="IPR001453">
    <property type="entry name" value="MoaB/Mog_dom"/>
</dbReference>
<comment type="caution">
    <text evidence="3">The sequence shown here is derived from an EMBL/GenBank/DDBJ whole genome shotgun (WGS) entry which is preliminary data.</text>
</comment>
<reference evidence="3 4" key="1">
    <citation type="submission" date="2016-01" db="EMBL/GenBank/DDBJ databases">
        <authorList>
            <person name="Oliw E.H."/>
        </authorList>
    </citation>
    <scope>NUCLEOTIDE SEQUENCE [LARGE SCALE GENOMIC DNA]</scope>
    <source>
        <strain evidence="3 4">MJR7757A</strain>
    </source>
</reference>
<dbReference type="SUPFAM" id="SSF53218">
    <property type="entry name" value="Molybdenum cofactor biosynthesis proteins"/>
    <property type="match status" value="1"/>
</dbReference>
<gene>
    <name evidence="1" type="primary">cinA</name>
    <name evidence="3" type="ORF">HMPREF3222_02450</name>
</gene>
<dbReference type="SUPFAM" id="SSF142433">
    <property type="entry name" value="CinA-like"/>
    <property type="match status" value="1"/>
</dbReference>
<dbReference type="PATRIC" id="fig|1502.174.peg.2466"/>
<dbReference type="NCBIfam" id="NF001813">
    <property type="entry name" value="PRK00549.1"/>
    <property type="match status" value="1"/>
</dbReference>
<name>A0A133MWC8_CLOPF</name>
<dbReference type="SMART" id="SM00852">
    <property type="entry name" value="MoCF_biosynth"/>
    <property type="match status" value="1"/>
</dbReference>
<dbReference type="InterPro" id="IPR036425">
    <property type="entry name" value="MoaB/Mog-like_dom_sf"/>
</dbReference>
<dbReference type="CDD" id="cd00885">
    <property type="entry name" value="cinA"/>
    <property type="match status" value="1"/>
</dbReference>
<dbReference type="NCBIfam" id="TIGR00200">
    <property type="entry name" value="cinA_nterm"/>
    <property type="match status" value="1"/>
</dbReference>
<dbReference type="NCBIfam" id="TIGR00199">
    <property type="entry name" value="PncC_domain"/>
    <property type="match status" value="1"/>
</dbReference>
<dbReference type="PANTHER" id="PTHR13939">
    <property type="entry name" value="NICOTINAMIDE-NUCLEOTIDE AMIDOHYDROLASE PNCC"/>
    <property type="match status" value="1"/>
</dbReference>
<dbReference type="InterPro" id="IPR008135">
    <property type="entry name" value="Competence-induced_CinA"/>
</dbReference>
<dbReference type="Pfam" id="PF00994">
    <property type="entry name" value="MoCF_biosynth"/>
    <property type="match status" value="1"/>
</dbReference>
<dbReference type="Gene3D" id="3.40.980.10">
    <property type="entry name" value="MoaB/Mog-like domain"/>
    <property type="match status" value="1"/>
</dbReference>
<evidence type="ECO:0000313" key="4">
    <source>
        <dbReference type="Proteomes" id="UP000070646"/>
    </source>
</evidence>
<organism evidence="3 4">
    <name type="scientific">Clostridium perfringens</name>
    <dbReference type="NCBI Taxonomy" id="1502"/>
    <lineage>
        <taxon>Bacteria</taxon>
        <taxon>Bacillati</taxon>
        <taxon>Bacillota</taxon>
        <taxon>Clostridia</taxon>
        <taxon>Eubacteriales</taxon>
        <taxon>Clostridiaceae</taxon>
        <taxon>Clostridium</taxon>
    </lineage>
</organism>
<dbReference type="Proteomes" id="UP000070646">
    <property type="component" value="Unassembled WGS sequence"/>
</dbReference>
<dbReference type="Gene3D" id="3.30.70.2860">
    <property type="match status" value="1"/>
</dbReference>
<dbReference type="Pfam" id="PF02464">
    <property type="entry name" value="CinA"/>
    <property type="match status" value="1"/>
</dbReference>
<evidence type="ECO:0000259" key="2">
    <source>
        <dbReference type="SMART" id="SM00852"/>
    </source>
</evidence>
<evidence type="ECO:0000256" key="1">
    <source>
        <dbReference type="HAMAP-Rule" id="MF_00226"/>
    </source>
</evidence>
<comment type="similarity">
    <text evidence="1">Belongs to the CinA family.</text>
</comment>
<dbReference type="PIRSF" id="PIRSF006728">
    <property type="entry name" value="CinA"/>
    <property type="match status" value="1"/>
</dbReference>
<dbReference type="HAMAP" id="MF_00226_B">
    <property type="entry name" value="CinA_B"/>
    <property type="match status" value="1"/>
</dbReference>
<evidence type="ECO:0000313" key="3">
    <source>
        <dbReference type="EMBL" id="KXA08331.1"/>
    </source>
</evidence>
<dbReference type="PANTHER" id="PTHR13939:SF0">
    <property type="entry name" value="NMN AMIDOHYDROLASE-LIKE PROTEIN YFAY"/>
    <property type="match status" value="1"/>
</dbReference>
<dbReference type="Pfam" id="PF18146">
    <property type="entry name" value="CinA_KH"/>
    <property type="match status" value="1"/>
</dbReference>
<dbReference type="EMBL" id="LRPU01000142">
    <property type="protein sequence ID" value="KXA08331.1"/>
    <property type="molecule type" value="Genomic_DNA"/>
</dbReference>
<dbReference type="InterPro" id="IPR050101">
    <property type="entry name" value="CinA"/>
</dbReference>
<accession>A0A133MWC8</accession>
<dbReference type="Gene3D" id="3.90.950.20">
    <property type="entry name" value="CinA-like"/>
    <property type="match status" value="1"/>
</dbReference>
<feature type="domain" description="MoaB/Mog" evidence="2">
    <location>
        <begin position="7"/>
        <end position="175"/>
    </location>
</feature>
<sequence>MIFLKAEIMAIGTEILLGDIVNTNAQFLAKELANLGIGVYHQSVVGDNSERILEAFDNAFKNCDTIITTGGLGPTKDDLSKELAAKYFNMEMCLREEILCDLEDYFKKNNLEMTENNKKQCYFPREAIILPNPNGTAPGAILEGENNKRIILLPGPPREMEPMVTNHVVPYLSKFTDSVLVSKILRVFGIGESKMEDLVCDLLDNENPTVAPYAKNIDVILRITAKGKDKEEAEKLIAPMEKEIRKRLGDNIYGEGEVTLEEVVGKLLVDKKMTVSTAESCTGGMVASTLINYPGISEVFMEGAVTYSNEAKMKRLGVKKETLEDFGAVSEECAREMAKGIAKNTGTRIGISTTGIAGPGGGTEEKPVGLVYAGLCIDGITKVKKFNFKADRQKVRTRTMMNVLDWLRRELEKID</sequence>
<dbReference type="InterPro" id="IPR008136">
    <property type="entry name" value="CinA_C"/>
</dbReference>
<dbReference type="InterPro" id="IPR036653">
    <property type="entry name" value="CinA-like_C"/>
</dbReference>